<keyword evidence="10 16" id="KW-1133">Transmembrane helix</keyword>
<evidence type="ECO:0000313" key="18">
    <source>
        <dbReference type="EMBL" id="OQS02646.1"/>
    </source>
</evidence>
<dbReference type="InterPro" id="IPR009056">
    <property type="entry name" value="Cyt_c-like_dom"/>
</dbReference>
<dbReference type="GO" id="GO:0006122">
    <property type="term" value="P:mitochondrial electron transport, ubiquinol to cytochrome c"/>
    <property type="evidence" value="ECO:0007669"/>
    <property type="project" value="TreeGrafter"/>
</dbReference>
<keyword evidence="11 14" id="KW-0408">Iron</keyword>
<reference evidence="18 19" key="1">
    <citation type="journal article" date="2014" name="Genome Biol. Evol.">
        <title>The secreted proteins of Achlya hypogyna and Thraustotheca clavata identify the ancestral oomycete secretome and reveal gene acquisitions by horizontal gene transfer.</title>
        <authorList>
            <person name="Misner I."/>
            <person name="Blouin N."/>
            <person name="Leonard G."/>
            <person name="Richards T.A."/>
            <person name="Lane C.E."/>
        </authorList>
    </citation>
    <scope>NUCLEOTIDE SEQUENCE [LARGE SCALE GENOMIC DNA]</scope>
    <source>
        <strain evidence="18 19">ATCC 34112</strain>
    </source>
</reference>
<keyword evidence="3" id="KW-0813">Transport</keyword>
<dbReference type="GO" id="GO:0005743">
    <property type="term" value="C:mitochondrial inner membrane"/>
    <property type="evidence" value="ECO:0007669"/>
    <property type="project" value="UniProtKB-SubCell"/>
</dbReference>
<evidence type="ECO:0000259" key="17">
    <source>
        <dbReference type="PROSITE" id="PS51007"/>
    </source>
</evidence>
<keyword evidence="8" id="KW-0999">Mitochondrion inner membrane</keyword>
<evidence type="ECO:0000256" key="5">
    <source>
        <dbReference type="ARBA" id="ARBA00022660"/>
    </source>
</evidence>
<name>A0A1V9ZXA8_9STRA</name>
<dbReference type="InterPro" id="IPR036909">
    <property type="entry name" value="Cyt_c-like_dom_sf"/>
</dbReference>
<feature type="binding site" description="covalent" evidence="14">
    <location>
        <position position="73"/>
    </location>
    <ligand>
        <name>heme c</name>
        <dbReference type="ChEBI" id="CHEBI:61717"/>
    </ligand>
</feature>
<dbReference type="FunFam" id="1.20.5.100:FF:000003">
    <property type="entry name" value="Cytochrome c1, heme protein, mitochondrial"/>
    <property type="match status" value="1"/>
</dbReference>
<dbReference type="Gene3D" id="1.10.760.10">
    <property type="entry name" value="Cytochrome c-like domain"/>
    <property type="match status" value="1"/>
</dbReference>
<dbReference type="InterPro" id="IPR002326">
    <property type="entry name" value="Cyt_c1"/>
</dbReference>
<comment type="caution">
    <text evidence="18">The sequence shown here is derived from an EMBL/GenBank/DDBJ whole genome shotgun (WGS) entry which is preliminary data.</text>
</comment>
<sequence length="275" mass="30121">MFQRVAQSVRSHGAKAATAASATLVGASVMTGVTSLSDDCIESPHYGFEHQGPLTSFDYASVRRGYQVYKEVCSTCHSLDKIHFRHLVGVTHTEEQVKKLAADIEVEDGPNDEGEMFDRPGKPSDPFPKPYANDEAAAAANNGAVPPDLSLMVKARHAGADYIFALMTGYVPAPEGNEVGAGLHYNPYFSGGMIAMAQPLSDGQVEYEDGTPATVSQMAKDVACFLSWAAEPEHDERKKMGMQWCFGLFVTALFTGYYKRMRWAPLKTRKITYFK</sequence>
<feature type="binding site" description="covalent" evidence="14">
    <location>
        <position position="196"/>
    </location>
    <ligand>
        <name>heme c</name>
        <dbReference type="ChEBI" id="CHEBI:61717"/>
    </ligand>
</feature>
<dbReference type="GO" id="GO:0046872">
    <property type="term" value="F:metal ion binding"/>
    <property type="evidence" value="ECO:0007669"/>
    <property type="project" value="UniProtKB-KW"/>
</dbReference>
<comment type="subcellular location">
    <subcellularLocation>
        <location evidence="1">Mitochondrion inner membrane</location>
    </subcellularLocation>
</comment>
<feature type="region of interest" description="Disordered" evidence="15">
    <location>
        <begin position="107"/>
        <end position="131"/>
    </location>
</feature>
<dbReference type="PANTHER" id="PTHR10266">
    <property type="entry name" value="CYTOCHROME C1"/>
    <property type="match status" value="1"/>
</dbReference>
<dbReference type="SUPFAM" id="SSF46626">
    <property type="entry name" value="Cytochrome c"/>
    <property type="match status" value="1"/>
</dbReference>
<dbReference type="PRINTS" id="PR00603">
    <property type="entry name" value="CYTOCHROMEC1"/>
</dbReference>
<evidence type="ECO:0000256" key="14">
    <source>
        <dbReference type="PIRSR" id="PIRSR602326-1"/>
    </source>
</evidence>
<dbReference type="InterPro" id="IPR021157">
    <property type="entry name" value="Cyt_c1_TM_anchor_C"/>
</dbReference>
<keyword evidence="19" id="KW-1185">Reference proteome</keyword>
<evidence type="ECO:0000256" key="8">
    <source>
        <dbReference type="ARBA" id="ARBA00022792"/>
    </source>
</evidence>
<comment type="similarity">
    <text evidence="2">Belongs to the cytochrome c family.</text>
</comment>
<feature type="binding site" description="covalent" evidence="14">
    <location>
        <position position="76"/>
    </location>
    <ligand>
        <name>heme c</name>
        <dbReference type="ChEBI" id="CHEBI:61717"/>
    </ligand>
</feature>
<keyword evidence="13 16" id="KW-0472">Membrane</keyword>
<keyword evidence="6 16" id="KW-0812">Transmembrane</keyword>
<evidence type="ECO:0000256" key="4">
    <source>
        <dbReference type="ARBA" id="ARBA00022617"/>
    </source>
</evidence>
<dbReference type="FunFam" id="1.10.760.10:FF:000002">
    <property type="entry name" value="Cytochrome c1, heme protein"/>
    <property type="match status" value="1"/>
</dbReference>
<evidence type="ECO:0000256" key="13">
    <source>
        <dbReference type="ARBA" id="ARBA00023136"/>
    </source>
</evidence>
<dbReference type="OrthoDB" id="5925at2759"/>
<evidence type="ECO:0000256" key="7">
    <source>
        <dbReference type="ARBA" id="ARBA00022723"/>
    </source>
</evidence>
<keyword evidence="9" id="KW-0249">Electron transport</keyword>
<evidence type="ECO:0000256" key="6">
    <source>
        <dbReference type="ARBA" id="ARBA00022692"/>
    </source>
</evidence>
<dbReference type="Pfam" id="PF02167">
    <property type="entry name" value="Cytochrom_C1"/>
    <property type="match status" value="1"/>
</dbReference>
<evidence type="ECO:0000313" key="19">
    <source>
        <dbReference type="Proteomes" id="UP000243217"/>
    </source>
</evidence>
<accession>A0A1V9ZXA8</accession>
<keyword evidence="4 14" id="KW-0349">Heme</keyword>
<evidence type="ECO:0000256" key="3">
    <source>
        <dbReference type="ARBA" id="ARBA00022448"/>
    </source>
</evidence>
<evidence type="ECO:0000256" key="10">
    <source>
        <dbReference type="ARBA" id="ARBA00022989"/>
    </source>
</evidence>
<feature type="binding site" description="covalent" evidence="14">
    <location>
        <position position="77"/>
    </location>
    <ligand>
        <name>heme c</name>
        <dbReference type="ChEBI" id="CHEBI:61717"/>
    </ligand>
</feature>
<evidence type="ECO:0000256" key="15">
    <source>
        <dbReference type="SAM" id="MobiDB-lite"/>
    </source>
</evidence>
<dbReference type="Gene3D" id="1.20.5.100">
    <property type="entry name" value="Cytochrome c1, transmembrane anchor, C-terminal"/>
    <property type="match status" value="1"/>
</dbReference>
<dbReference type="PROSITE" id="PS51007">
    <property type="entry name" value="CYTC"/>
    <property type="match status" value="1"/>
</dbReference>
<dbReference type="AlphaFoldDB" id="A0A1V9ZXA8"/>
<dbReference type="SUPFAM" id="SSF81496">
    <property type="entry name" value="Cytochrome c1 subunit of cytochrome bc1 complex (Ubiquinol-cytochrome c reductase), transmembrane anchor"/>
    <property type="match status" value="1"/>
</dbReference>
<evidence type="ECO:0000256" key="11">
    <source>
        <dbReference type="ARBA" id="ARBA00023004"/>
    </source>
</evidence>
<comment type="cofactor">
    <cofactor evidence="14">
        <name>heme c</name>
        <dbReference type="ChEBI" id="CHEBI:61717"/>
    </cofactor>
    <text evidence="14">Binds 1 heme c group covalently per subunit.</text>
</comment>
<dbReference type="Proteomes" id="UP000243217">
    <property type="component" value="Unassembled WGS sequence"/>
</dbReference>
<evidence type="ECO:0000256" key="2">
    <source>
        <dbReference type="ARBA" id="ARBA00006488"/>
    </source>
</evidence>
<feature type="domain" description="Cytochrome c" evidence="17">
    <location>
        <begin position="60"/>
        <end position="167"/>
    </location>
</feature>
<dbReference type="STRING" id="74557.A0A1V9ZXA8"/>
<keyword evidence="12" id="KW-0496">Mitochondrion</keyword>
<dbReference type="PANTHER" id="PTHR10266:SF3">
    <property type="entry name" value="CYTOCHROME C1, HEME PROTEIN, MITOCHONDRIAL"/>
    <property type="match status" value="1"/>
</dbReference>
<proteinExistence type="inferred from homology"/>
<dbReference type="EMBL" id="JNBS01001098">
    <property type="protein sequence ID" value="OQS02646.1"/>
    <property type="molecule type" value="Genomic_DNA"/>
</dbReference>
<protein>
    <submittedName>
        <fullName evidence="18">Cytochrome c1, mitochondrial</fullName>
    </submittedName>
</protein>
<keyword evidence="7 14" id="KW-0479">Metal-binding</keyword>
<feature type="transmembrane region" description="Helical" evidence="16">
    <location>
        <begin position="241"/>
        <end position="258"/>
    </location>
</feature>
<gene>
    <name evidence="18" type="ORF">THRCLA_04994</name>
</gene>
<evidence type="ECO:0000256" key="12">
    <source>
        <dbReference type="ARBA" id="ARBA00023128"/>
    </source>
</evidence>
<evidence type="ECO:0000256" key="1">
    <source>
        <dbReference type="ARBA" id="ARBA00004273"/>
    </source>
</evidence>
<dbReference type="GO" id="GO:0020037">
    <property type="term" value="F:heme binding"/>
    <property type="evidence" value="ECO:0007669"/>
    <property type="project" value="InterPro"/>
</dbReference>
<evidence type="ECO:0000256" key="16">
    <source>
        <dbReference type="SAM" id="Phobius"/>
    </source>
</evidence>
<evidence type="ECO:0000256" key="9">
    <source>
        <dbReference type="ARBA" id="ARBA00022982"/>
    </source>
</evidence>
<dbReference type="GO" id="GO:0009055">
    <property type="term" value="F:electron transfer activity"/>
    <property type="evidence" value="ECO:0007669"/>
    <property type="project" value="InterPro"/>
</dbReference>
<organism evidence="18 19">
    <name type="scientific">Thraustotheca clavata</name>
    <dbReference type="NCBI Taxonomy" id="74557"/>
    <lineage>
        <taxon>Eukaryota</taxon>
        <taxon>Sar</taxon>
        <taxon>Stramenopiles</taxon>
        <taxon>Oomycota</taxon>
        <taxon>Saprolegniomycetes</taxon>
        <taxon>Saprolegniales</taxon>
        <taxon>Achlyaceae</taxon>
        <taxon>Thraustotheca</taxon>
    </lineage>
</organism>
<keyword evidence="5" id="KW-0679">Respiratory chain</keyword>